<comment type="similarity">
    <text evidence="5 6">Belongs to the class I-like SAM-binding methyltransferase superfamily. C5-methyltransferase family.</text>
</comment>
<sequence length="328" mass="36860">MAKNTKNKFTIVSLFAGCGGLDLGFVGGFKSNGKNYHEHPFAIDWANDIDESACKTFKNYFKHDIVCGSIVDILNDKHNAMFDVPLPQKADIVLGGFPCQEFSHAGKRRGFNSEKGLLYRSMAEVIRKTKPMLFVAENVKGLLTIDNGTAIDIIKDDFADLGYHVNHKLLLAADYGVPQMRERVIIIGTRKNVLPKFEDEDYPKPTHKGRHVSVKEALGDLENVKEGDFSNHYWSKAKKNKGQGNGIIDSDKPGPTMRTEHHGNIEYHWNGKRRLSAREAARIQSFPDDMNFLPSTSQAYKQIGNAVPPVFAWHIAKSIEKFLDKNLK</sequence>
<evidence type="ECO:0000256" key="3">
    <source>
        <dbReference type="ARBA" id="ARBA00022691"/>
    </source>
</evidence>
<dbReference type="GO" id="GO:0032259">
    <property type="term" value="P:methylation"/>
    <property type="evidence" value="ECO:0007669"/>
    <property type="project" value="UniProtKB-KW"/>
</dbReference>
<dbReference type="InterPro" id="IPR050390">
    <property type="entry name" value="C5-Methyltransferase"/>
</dbReference>
<dbReference type="PROSITE" id="PS00094">
    <property type="entry name" value="C5_MTASE_1"/>
    <property type="match status" value="1"/>
</dbReference>
<dbReference type="GO" id="GO:0009307">
    <property type="term" value="P:DNA restriction-modification system"/>
    <property type="evidence" value="ECO:0007669"/>
    <property type="project" value="UniProtKB-KW"/>
</dbReference>
<gene>
    <name evidence="8" type="ORF">COU08_03395</name>
</gene>
<dbReference type="GO" id="GO:0003886">
    <property type="term" value="F:DNA (cytosine-5-)-methyltransferase activity"/>
    <property type="evidence" value="ECO:0007669"/>
    <property type="project" value="UniProtKB-EC"/>
</dbReference>
<feature type="active site" evidence="5">
    <location>
        <position position="99"/>
    </location>
</feature>
<proteinExistence type="inferred from homology"/>
<dbReference type="GO" id="GO:0003677">
    <property type="term" value="F:DNA binding"/>
    <property type="evidence" value="ECO:0007669"/>
    <property type="project" value="TreeGrafter"/>
</dbReference>
<dbReference type="CDD" id="cd00315">
    <property type="entry name" value="Cyt_C5_DNA_methylase"/>
    <property type="match status" value="1"/>
</dbReference>
<dbReference type="Gene3D" id="3.90.120.10">
    <property type="entry name" value="DNA Methylase, subunit A, domain 2"/>
    <property type="match status" value="1"/>
</dbReference>
<dbReference type="PRINTS" id="PR00105">
    <property type="entry name" value="C5METTRFRASE"/>
</dbReference>
<dbReference type="InterPro" id="IPR029063">
    <property type="entry name" value="SAM-dependent_MTases_sf"/>
</dbReference>
<reference evidence="9" key="1">
    <citation type="submission" date="2017-09" db="EMBL/GenBank/DDBJ databases">
        <title>Depth-based differentiation of microbial function through sediment-hosted aquifers and enrichment of novel symbionts in the deep terrestrial subsurface.</title>
        <authorList>
            <person name="Probst A.J."/>
            <person name="Ladd B."/>
            <person name="Jarett J.K."/>
            <person name="Geller-Mcgrath D.E."/>
            <person name="Sieber C.M.K."/>
            <person name="Emerson J.B."/>
            <person name="Anantharaman K."/>
            <person name="Thomas B.C."/>
            <person name="Malmstrom R."/>
            <person name="Stieglmeier M."/>
            <person name="Klingl A."/>
            <person name="Woyke T."/>
            <person name="Ryan C.M."/>
            <person name="Banfield J.F."/>
        </authorList>
    </citation>
    <scope>NUCLEOTIDE SEQUENCE [LARGE SCALE GENOMIC DNA]</scope>
</reference>
<dbReference type="AlphaFoldDB" id="A0A2M6WHH5"/>
<dbReference type="PANTHER" id="PTHR10629:SF52">
    <property type="entry name" value="DNA (CYTOSINE-5)-METHYLTRANSFERASE 1"/>
    <property type="match status" value="1"/>
</dbReference>
<dbReference type="PANTHER" id="PTHR10629">
    <property type="entry name" value="CYTOSINE-SPECIFIC METHYLTRANSFERASE"/>
    <property type="match status" value="1"/>
</dbReference>
<dbReference type="PROSITE" id="PS51679">
    <property type="entry name" value="SAM_MT_C5"/>
    <property type="match status" value="1"/>
</dbReference>
<name>A0A2M6WHH5_9BACT</name>
<keyword evidence="3 5" id="KW-0949">S-adenosyl-L-methionine</keyword>
<dbReference type="InterPro" id="IPR018117">
    <property type="entry name" value="C5_DNA_meth_AS"/>
</dbReference>
<accession>A0A2M6WHH5</accession>
<dbReference type="EMBL" id="PFBA01000028">
    <property type="protein sequence ID" value="PIT92247.1"/>
    <property type="molecule type" value="Genomic_DNA"/>
</dbReference>
<evidence type="ECO:0000256" key="6">
    <source>
        <dbReference type="RuleBase" id="RU000416"/>
    </source>
</evidence>
<dbReference type="Pfam" id="PF00145">
    <property type="entry name" value="DNA_methylase"/>
    <property type="match status" value="2"/>
</dbReference>
<keyword evidence="1 5" id="KW-0489">Methyltransferase</keyword>
<evidence type="ECO:0000256" key="2">
    <source>
        <dbReference type="ARBA" id="ARBA00022679"/>
    </source>
</evidence>
<keyword evidence="2 5" id="KW-0808">Transferase</keyword>
<comment type="caution">
    <text evidence="8">The sequence shown here is derived from an EMBL/GenBank/DDBJ whole genome shotgun (WGS) entry which is preliminary data.</text>
</comment>
<comment type="catalytic activity">
    <reaction evidence="7">
        <text>a 2'-deoxycytidine in DNA + S-adenosyl-L-methionine = a 5-methyl-2'-deoxycytidine in DNA + S-adenosyl-L-homocysteine + H(+)</text>
        <dbReference type="Rhea" id="RHEA:13681"/>
        <dbReference type="Rhea" id="RHEA-COMP:11369"/>
        <dbReference type="Rhea" id="RHEA-COMP:11370"/>
        <dbReference type="ChEBI" id="CHEBI:15378"/>
        <dbReference type="ChEBI" id="CHEBI:57856"/>
        <dbReference type="ChEBI" id="CHEBI:59789"/>
        <dbReference type="ChEBI" id="CHEBI:85452"/>
        <dbReference type="ChEBI" id="CHEBI:85454"/>
        <dbReference type="EC" id="2.1.1.37"/>
    </reaction>
</comment>
<protein>
    <recommendedName>
        <fullName evidence="7">Cytosine-specific methyltransferase</fullName>
        <ecNumber evidence="7">2.1.1.37</ecNumber>
    </recommendedName>
</protein>
<keyword evidence="4" id="KW-0680">Restriction system</keyword>
<organism evidence="8 9">
    <name type="scientific">Candidatus Harrisonbacteria bacterium CG10_big_fil_rev_8_21_14_0_10_42_17</name>
    <dbReference type="NCBI Taxonomy" id="1974584"/>
    <lineage>
        <taxon>Bacteria</taxon>
        <taxon>Candidatus Harrisoniibacteriota</taxon>
    </lineage>
</organism>
<dbReference type="EC" id="2.1.1.37" evidence="7"/>
<evidence type="ECO:0000256" key="7">
    <source>
        <dbReference type="RuleBase" id="RU000417"/>
    </source>
</evidence>
<evidence type="ECO:0000256" key="1">
    <source>
        <dbReference type="ARBA" id="ARBA00022603"/>
    </source>
</evidence>
<dbReference type="Proteomes" id="UP000228635">
    <property type="component" value="Unassembled WGS sequence"/>
</dbReference>
<dbReference type="GO" id="GO:0044027">
    <property type="term" value="P:negative regulation of gene expression via chromosomal CpG island methylation"/>
    <property type="evidence" value="ECO:0007669"/>
    <property type="project" value="TreeGrafter"/>
</dbReference>
<dbReference type="SUPFAM" id="SSF53335">
    <property type="entry name" value="S-adenosyl-L-methionine-dependent methyltransferases"/>
    <property type="match status" value="1"/>
</dbReference>
<evidence type="ECO:0000313" key="9">
    <source>
        <dbReference type="Proteomes" id="UP000228635"/>
    </source>
</evidence>
<evidence type="ECO:0000313" key="8">
    <source>
        <dbReference type="EMBL" id="PIT92247.1"/>
    </source>
</evidence>
<dbReference type="InterPro" id="IPR001525">
    <property type="entry name" value="C5_MeTfrase"/>
</dbReference>
<dbReference type="Gene3D" id="3.40.50.150">
    <property type="entry name" value="Vaccinia Virus protein VP39"/>
    <property type="match status" value="1"/>
</dbReference>
<dbReference type="NCBIfam" id="TIGR00675">
    <property type="entry name" value="dcm"/>
    <property type="match status" value="1"/>
</dbReference>
<evidence type="ECO:0000256" key="5">
    <source>
        <dbReference type="PROSITE-ProRule" id="PRU01016"/>
    </source>
</evidence>
<evidence type="ECO:0000256" key="4">
    <source>
        <dbReference type="ARBA" id="ARBA00022747"/>
    </source>
</evidence>